<dbReference type="SUPFAM" id="SSF81631">
    <property type="entry name" value="PAP/OAS1 substrate-binding domain"/>
    <property type="match status" value="1"/>
</dbReference>
<dbReference type="PANTHER" id="PTHR10682:SF6">
    <property type="entry name" value="POLY(A) POLYMERASE GAMMA"/>
    <property type="match status" value="1"/>
</dbReference>
<keyword evidence="13" id="KW-0694">RNA-binding</keyword>
<dbReference type="Gene3D" id="3.30.460.10">
    <property type="entry name" value="Beta Polymerase, domain 2"/>
    <property type="match status" value="1"/>
</dbReference>
<dbReference type="PROSITE" id="PS50254">
    <property type="entry name" value="REL_2"/>
    <property type="match status" value="1"/>
</dbReference>
<dbReference type="SUPFAM" id="SSF49417">
    <property type="entry name" value="p53-like transcription factors"/>
    <property type="match status" value="1"/>
</dbReference>
<evidence type="ECO:0000256" key="2">
    <source>
        <dbReference type="ARBA" id="ARBA00001946"/>
    </source>
</evidence>
<dbReference type="PANTHER" id="PTHR10682">
    <property type="entry name" value="POLY A POLYMERASE"/>
    <property type="match status" value="1"/>
</dbReference>
<dbReference type="FunFam" id="3.30.70.590:FF:000001">
    <property type="entry name" value="Putative poly(A) polymerase gamma"/>
    <property type="match status" value="1"/>
</dbReference>
<dbReference type="GO" id="GO:0005737">
    <property type="term" value="C:cytoplasm"/>
    <property type="evidence" value="ECO:0007669"/>
    <property type="project" value="InterPro"/>
</dbReference>
<comment type="catalytic activity">
    <reaction evidence="16">
        <text>RNA(n) + ATP = RNA(n)-3'-adenine ribonucleotide + diphosphate</text>
        <dbReference type="Rhea" id="RHEA:11332"/>
        <dbReference type="Rhea" id="RHEA-COMP:14527"/>
        <dbReference type="Rhea" id="RHEA-COMP:17347"/>
        <dbReference type="ChEBI" id="CHEBI:30616"/>
        <dbReference type="ChEBI" id="CHEBI:33019"/>
        <dbReference type="ChEBI" id="CHEBI:140395"/>
        <dbReference type="ChEBI" id="CHEBI:173115"/>
        <dbReference type="EC" id="2.7.7.19"/>
    </reaction>
</comment>
<dbReference type="PRINTS" id="PR00057">
    <property type="entry name" value="NFKBTNSCPFCT"/>
</dbReference>
<evidence type="ECO:0000256" key="7">
    <source>
        <dbReference type="ARBA" id="ARBA00022664"/>
    </source>
</evidence>
<dbReference type="Gene3D" id="3.30.70.590">
    <property type="entry name" value="Poly(A) polymerase predicted RNA binding domain"/>
    <property type="match status" value="1"/>
</dbReference>
<dbReference type="GO" id="GO:0006397">
    <property type="term" value="P:mRNA processing"/>
    <property type="evidence" value="ECO:0007669"/>
    <property type="project" value="UniProtKB-KW"/>
</dbReference>
<dbReference type="InterPro" id="IPR033926">
    <property type="entry name" value="IPT_NFkappaB"/>
</dbReference>
<keyword evidence="10" id="KW-0547">Nucleotide-binding</keyword>
<evidence type="ECO:0000256" key="5">
    <source>
        <dbReference type="ARBA" id="ARBA00012388"/>
    </source>
</evidence>
<dbReference type="PROSITE" id="PS01204">
    <property type="entry name" value="REL_1"/>
    <property type="match status" value="1"/>
</dbReference>
<comment type="cofactor">
    <cofactor evidence="2">
        <name>Mg(2+)</name>
        <dbReference type="ChEBI" id="CHEBI:18420"/>
    </cofactor>
</comment>
<organism evidence="19 20">
    <name type="scientific">Oryzias sinensis</name>
    <name type="common">Chinese medaka</name>
    <dbReference type="NCBI Taxonomy" id="183150"/>
    <lineage>
        <taxon>Eukaryota</taxon>
        <taxon>Metazoa</taxon>
        <taxon>Chordata</taxon>
        <taxon>Craniata</taxon>
        <taxon>Vertebrata</taxon>
        <taxon>Euteleostomi</taxon>
        <taxon>Actinopterygii</taxon>
        <taxon>Neopterygii</taxon>
        <taxon>Teleostei</taxon>
        <taxon>Neoteleostei</taxon>
        <taxon>Acanthomorphata</taxon>
        <taxon>Ovalentaria</taxon>
        <taxon>Atherinomorphae</taxon>
        <taxon>Beloniformes</taxon>
        <taxon>Adrianichthyidae</taxon>
        <taxon>Oryziinae</taxon>
        <taxon>Oryzias</taxon>
    </lineage>
</organism>
<feature type="compositionally biased region" description="Polar residues" evidence="17">
    <location>
        <begin position="10"/>
        <end position="24"/>
    </location>
</feature>
<dbReference type="GO" id="GO:0005634">
    <property type="term" value="C:nucleus"/>
    <property type="evidence" value="ECO:0007669"/>
    <property type="project" value="UniProtKB-SubCell"/>
</dbReference>
<evidence type="ECO:0000256" key="1">
    <source>
        <dbReference type="ARBA" id="ARBA00001936"/>
    </source>
</evidence>
<evidence type="ECO:0000256" key="11">
    <source>
        <dbReference type="ARBA" id="ARBA00022840"/>
    </source>
</evidence>
<dbReference type="FunFam" id="3.30.460.10:FF:000002">
    <property type="entry name" value="Poly(A) polymerase alpha, putative"/>
    <property type="match status" value="1"/>
</dbReference>
<dbReference type="Pfam" id="PF20750">
    <property type="entry name" value="PAP_NTPase"/>
    <property type="match status" value="1"/>
</dbReference>
<dbReference type="Pfam" id="PF04928">
    <property type="entry name" value="PAP_central"/>
    <property type="match status" value="1"/>
</dbReference>
<dbReference type="Gene3D" id="2.60.40.340">
    <property type="entry name" value="Rel homology domain (RHD), DNA-binding domain"/>
    <property type="match status" value="1"/>
</dbReference>
<dbReference type="FunFam" id="1.10.1410.10:FF:000001">
    <property type="entry name" value="Putative poly(A) polymerase gamma"/>
    <property type="match status" value="1"/>
</dbReference>
<evidence type="ECO:0000256" key="17">
    <source>
        <dbReference type="SAM" id="MobiDB-lite"/>
    </source>
</evidence>
<accession>A0A8C7YF21</accession>
<dbReference type="GO" id="GO:1990817">
    <property type="term" value="F:poly(A) RNA polymerase activity"/>
    <property type="evidence" value="ECO:0007669"/>
    <property type="project" value="UniProtKB-EC"/>
</dbReference>
<dbReference type="Gene3D" id="2.60.40.10">
    <property type="entry name" value="Immunoglobulins"/>
    <property type="match status" value="1"/>
</dbReference>
<dbReference type="GO" id="GO:0046872">
    <property type="term" value="F:metal ion binding"/>
    <property type="evidence" value="ECO:0007669"/>
    <property type="project" value="UniProtKB-KW"/>
</dbReference>
<reference evidence="19" key="1">
    <citation type="submission" date="2025-08" db="UniProtKB">
        <authorList>
            <consortium name="Ensembl"/>
        </authorList>
    </citation>
    <scope>IDENTIFICATION</scope>
</reference>
<comment type="cofactor">
    <cofactor evidence="1">
        <name>Mn(2+)</name>
        <dbReference type="ChEBI" id="CHEBI:29035"/>
    </cofactor>
</comment>
<dbReference type="InterPro" id="IPR007010">
    <property type="entry name" value="PolA_pol_RNA-bd_dom"/>
</dbReference>
<evidence type="ECO:0000256" key="4">
    <source>
        <dbReference type="ARBA" id="ARBA00010912"/>
    </source>
</evidence>
<evidence type="ECO:0000256" key="12">
    <source>
        <dbReference type="ARBA" id="ARBA00022842"/>
    </source>
</evidence>
<keyword evidence="8" id="KW-0808">Transferase</keyword>
<sequence length="1383" mass="154720">MVVQRGASRHLTNSAMPSGQQQPPQKHYGITSAISLAPPREIDHEYTRKLCDAMQPFGVFEDEEELNHRLAVLGKLNNFVKEWIAEISELKNLPPSAISCVGGKIFTFGSYRLGVHTKGADIDALCVAPRHVDRSDFFQSFFEKLKQHEEIKDLRAVEDAFVPVIKFKFDGIEIDLLFARLALQSIPDNLDLRGDSILKNLDIRCIRSLNGCRVTDEILYLVPNKENFRLTLRAIKLWAKRRGIYSNMLGFLGGVSWAMLVARTCQLYPNAVAATLVHKFFLVFSKWEWPNPVLLKQPEDSNLNLPVWDPRVNPSDRYHLMPIITPAYPQQNSTYNVSTSTRTIMSEEFKYGLSVTDEILQGKAEWPKLFEPPSFFQKYKHYIVLTASASTEENHLEWVGLVESKIRVLVGNLERNEYITLAHVNPQSFPGSKENRSENDFVCMWFIGIIFKKVENAESVNIDLTYDIQSFTDTVYRQANNINMLKDGMKIEATHVKKKQLHQYLPPELVQRKKRSIAEVNRGSNGGNPKRLSLDNSHLDSSRDTDSGTPFSSPTSKALKPPSDPDDGPQKQLVVESPPAPSAAAAAAGDPEPPTKTKPLSPPASGAINTVPSTDVIPSATSSPKEEPNGLEEPVNGGATKRPHSPTQEDLAKKPRSTDVVSSDDAAFKEPYPPSSDSHPAGDAPSTPPHSGSKEKPIPTIDTSRTQRLPSMELPDASSPLPASNSCRVVKNSIKLALNRHSITPPKPPMFDESLSSDPAPASEEKGMSIPVIGSMALPAIRIFEQPKQRGMRFRYKCEGRSAGSIPGERSTDNNRTYPSLQILNYRGKGMVRVYLVTKNEPYRPHPHDLVGRDCRDGFYEAEFGPDRKVIAFQNLGIQCVRRREVRDAINQRITRGINPFNVPREQLLQTEEYDLNVVRLCIQVYLQDESGQYTQPLNPIVTNPIYDNRAPNTAELRICRVNQNSGSVKGGDEIFLLCDKVQKDDIEVRFFSSDGWEARGSFSQADVHRQVAIVFKTPPYHNTSITESVTVQMQLRRPSDQEVSEPMDFRYLPDNKDPYGYNEKKRKREYLMKISGLTGDPFADLVMKRPKAVPQSVMHKDAGGMYRQSAVPMQQQPNMFNQPYQQTPPTKMMPSNIQMGNPWMNPSPRPSVDTVTINPSSSMSLHANRGQQPPNCESGYRQRLEHGGCEGSTLPQLSVGDLQCLDTAPQQSAMSQSESQLLYQQQQQLLREELSSETPPQNHMSNQNQGLPVMWPNFSAAQSNFNGSGPSGGFPFLQGMEGDDFLKGLVGGMSQTGFQLKQEPQIAPGQDVNCPTMQNPRENQENTYINLLPRATSNGAIMDPRRRDDVKNLQNPYANNGVASQGHYRTLGDWFKAARQND</sequence>
<dbReference type="Proteomes" id="UP000694383">
    <property type="component" value="Unplaced"/>
</dbReference>
<evidence type="ECO:0000256" key="14">
    <source>
        <dbReference type="ARBA" id="ARBA00023211"/>
    </source>
</evidence>
<dbReference type="Pfam" id="PF16179">
    <property type="entry name" value="RHD_dimer"/>
    <property type="match status" value="1"/>
</dbReference>
<evidence type="ECO:0000256" key="8">
    <source>
        <dbReference type="ARBA" id="ARBA00022679"/>
    </source>
</evidence>
<feature type="region of interest" description="Disordered" evidence="17">
    <location>
        <begin position="520"/>
        <end position="725"/>
    </location>
</feature>
<dbReference type="InterPro" id="IPR013783">
    <property type="entry name" value="Ig-like_fold"/>
</dbReference>
<dbReference type="InterPro" id="IPR002909">
    <property type="entry name" value="IPT_dom"/>
</dbReference>
<comment type="similarity">
    <text evidence="4">Belongs to the poly(A) polymerase family.</text>
</comment>
<evidence type="ECO:0000256" key="6">
    <source>
        <dbReference type="ARBA" id="ARBA00022553"/>
    </source>
</evidence>
<keyword evidence="9" id="KW-0479">Metal-binding</keyword>
<evidence type="ECO:0000259" key="18">
    <source>
        <dbReference type="PROSITE" id="PS50254"/>
    </source>
</evidence>
<keyword evidence="11" id="KW-0067">ATP-binding</keyword>
<proteinExistence type="inferred from homology"/>
<dbReference type="CDD" id="cd01177">
    <property type="entry name" value="IPT_NFkappaB"/>
    <property type="match status" value="1"/>
</dbReference>
<evidence type="ECO:0000256" key="3">
    <source>
        <dbReference type="ARBA" id="ARBA00004123"/>
    </source>
</evidence>
<evidence type="ECO:0000256" key="9">
    <source>
        <dbReference type="ARBA" id="ARBA00022723"/>
    </source>
</evidence>
<evidence type="ECO:0000256" key="15">
    <source>
        <dbReference type="ARBA" id="ARBA00023242"/>
    </source>
</evidence>
<dbReference type="GO" id="GO:0005524">
    <property type="term" value="F:ATP binding"/>
    <property type="evidence" value="ECO:0007669"/>
    <property type="project" value="UniProtKB-KW"/>
</dbReference>
<evidence type="ECO:0000313" key="20">
    <source>
        <dbReference type="Proteomes" id="UP000694383"/>
    </source>
</evidence>
<dbReference type="GeneTree" id="ENSGT00940000156467"/>
<comment type="subcellular location">
    <subcellularLocation>
        <location evidence="3">Nucleus</location>
    </subcellularLocation>
</comment>
<dbReference type="SUPFAM" id="SSF81301">
    <property type="entry name" value="Nucleotidyltransferase"/>
    <property type="match status" value="1"/>
</dbReference>
<reference evidence="19" key="2">
    <citation type="submission" date="2025-09" db="UniProtKB">
        <authorList>
            <consortium name="Ensembl"/>
        </authorList>
    </citation>
    <scope>IDENTIFICATION</scope>
</reference>
<dbReference type="InterPro" id="IPR011068">
    <property type="entry name" value="NuclTrfase_I-like_C"/>
</dbReference>
<dbReference type="InterPro" id="IPR011539">
    <property type="entry name" value="RHD_DNA_bind_dom"/>
</dbReference>
<keyword evidence="6" id="KW-0597">Phosphoprotein</keyword>
<dbReference type="GO" id="GO:0003723">
    <property type="term" value="F:RNA binding"/>
    <property type="evidence" value="ECO:0007669"/>
    <property type="project" value="UniProtKB-KW"/>
</dbReference>
<dbReference type="SUPFAM" id="SSF55003">
    <property type="entry name" value="PAP/Archaeal CCA-adding enzyme, C-terminal domain"/>
    <property type="match status" value="1"/>
</dbReference>
<dbReference type="Gene3D" id="1.10.1410.10">
    <property type="match status" value="1"/>
</dbReference>
<evidence type="ECO:0000256" key="10">
    <source>
        <dbReference type="ARBA" id="ARBA00022741"/>
    </source>
</evidence>
<dbReference type="InterPro" id="IPR032397">
    <property type="entry name" value="RHD_dimer"/>
</dbReference>
<dbReference type="GO" id="GO:0003700">
    <property type="term" value="F:DNA-binding transcription factor activity"/>
    <property type="evidence" value="ECO:0007669"/>
    <property type="project" value="InterPro"/>
</dbReference>
<dbReference type="GO" id="GO:0003677">
    <property type="term" value="F:DNA binding"/>
    <property type="evidence" value="ECO:0007669"/>
    <property type="project" value="InterPro"/>
</dbReference>
<dbReference type="FunFam" id="2.60.40.340:FF:000003">
    <property type="entry name" value="NFkB p65 transcription factor"/>
    <property type="match status" value="1"/>
</dbReference>
<dbReference type="Ensembl" id="ENSOSIT00000029262.1">
    <property type="protein sequence ID" value="ENSOSIP00000027760.1"/>
    <property type="gene ID" value="ENSOSIG00000013860.1"/>
</dbReference>
<evidence type="ECO:0000313" key="19">
    <source>
        <dbReference type="Ensembl" id="ENSOSIP00000027760.1"/>
    </source>
</evidence>
<feature type="compositionally biased region" description="Basic and acidic residues" evidence="17">
    <location>
        <begin position="537"/>
        <end position="546"/>
    </location>
</feature>
<dbReference type="Pfam" id="PF04926">
    <property type="entry name" value="PAP_RNA-bind"/>
    <property type="match status" value="1"/>
</dbReference>
<keyword evidence="15" id="KW-0539">Nucleus</keyword>
<dbReference type="InterPro" id="IPR008967">
    <property type="entry name" value="p53-like_TF_DNA-bd_sf"/>
</dbReference>
<keyword evidence="12" id="KW-0460">Magnesium</keyword>
<dbReference type="Pfam" id="PF00554">
    <property type="entry name" value="RHD_DNA_bind"/>
    <property type="match status" value="1"/>
</dbReference>
<dbReference type="InterPro" id="IPR048840">
    <property type="entry name" value="PolA_pol_NTPase"/>
</dbReference>
<dbReference type="InterPro" id="IPR037059">
    <property type="entry name" value="RHD_DNA_bind_dom_sf"/>
</dbReference>
<dbReference type="InterPro" id="IPR000451">
    <property type="entry name" value="NFkB/Dor"/>
</dbReference>
<dbReference type="InterPro" id="IPR030492">
    <property type="entry name" value="RHD_CS"/>
</dbReference>
<dbReference type="InterPro" id="IPR014756">
    <property type="entry name" value="Ig_E-set"/>
</dbReference>
<name>A0A8C7YF21_9TELE</name>
<evidence type="ECO:0000256" key="16">
    <source>
        <dbReference type="ARBA" id="ARBA00048830"/>
    </source>
</evidence>
<evidence type="ECO:0000256" key="13">
    <source>
        <dbReference type="ARBA" id="ARBA00022884"/>
    </source>
</evidence>
<dbReference type="CDD" id="cd05402">
    <property type="entry name" value="NT_PAP_TUTase"/>
    <property type="match status" value="1"/>
</dbReference>
<dbReference type="EC" id="2.7.7.19" evidence="5"/>
<dbReference type="GO" id="GO:0031123">
    <property type="term" value="P:RNA 3'-end processing"/>
    <property type="evidence" value="ECO:0007669"/>
    <property type="project" value="InterPro"/>
</dbReference>
<feature type="region of interest" description="Disordered" evidence="17">
    <location>
        <begin position="741"/>
        <end position="766"/>
    </location>
</feature>
<keyword evidence="20" id="KW-1185">Reference proteome</keyword>
<dbReference type="SMART" id="SM00429">
    <property type="entry name" value="IPT"/>
    <property type="match status" value="1"/>
</dbReference>
<feature type="compositionally biased region" description="Polar residues" evidence="17">
    <location>
        <begin position="547"/>
        <end position="556"/>
    </location>
</feature>
<dbReference type="InterPro" id="IPR007012">
    <property type="entry name" value="PolA_pol_cen_dom"/>
</dbReference>
<keyword evidence="14" id="KW-0464">Manganese</keyword>
<protein>
    <recommendedName>
        <fullName evidence="5">polynucleotide adenylyltransferase</fullName>
        <ecNumber evidence="5">2.7.7.19</ecNumber>
    </recommendedName>
</protein>
<dbReference type="GO" id="GO:0007399">
    <property type="term" value="P:nervous system development"/>
    <property type="evidence" value="ECO:0007669"/>
    <property type="project" value="UniProtKB-ARBA"/>
</dbReference>
<feature type="region of interest" description="Disordered" evidence="17">
    <location>
        <begin position="1"/>
        <end position="27"/>
    </location>
</feature>
<feature type="domain" description="RHD" evidence="18">
    <location>
        <begin position="776"/>
        <end position="953"/>
    </location>
</feature>
<dbReference type="InterPro" id="IPR043519">
    <property type="entry name" value="NT_sf"/>
</dbReference>
<dbReference type="SUPFAM" id="SSF81296">
    <property type="entry name" value="E set domains"/>
    <property type="match status" value="1"/>
</dbReference>
<keyword evidence="7" id="KW-0507">mRNA processing</keyword>
<feature type="compositionally biased region" description="Pro residues" evidence="17">
    <location>
        <begin position="591"/>
        <end position="602"/>
    </location>
</feature>
<dbReference type="FunFam" id="2.60.40.10:FF:000046">
    <property type="entry name" value="Nuclear factor NF-kappa-B p105 subunit"/>
    <property type="match status" value="1"/>
</dbReference>